<sequence length="899" mass="101049">MTIPDPEHANSSNNGVNYSPQDEKRIVKELNDQAESNLKEGNLYYVVSTRWFISWQKYSDQEVEDCEMNGSSPDLHGVARPGPIDNSDLIVNVNGGDVDNLELSRTLEEGRDYVLIPEEVWKKLLEWYNGGPPLPRKLISQGAINKKFNVEVYPLSFKLTDSRDNCQSDISFSKKASIFELYEKVCALKGLPQEKFQVWDYFNERKQCILIPSDKTLEDANLQMDQHILFEVRTVGEVSPGLGVVPAGNELALVPIEPSRSAVTIAGGPAFSNGYSTRYSSNLYSGLSSSSTSENGGHDNNGSVRKKEKGGLSGLQNLGNTCFMNSALQCLVHTASLVEYFLQDYSDEINKQNPLGMHGELATAFGDLLREMWSSGRTSIAPRIFKGRLARFAPQFSGYNQHDSQELLAFLLDGLHEDLNRVKQKPYIEMKDSDGRPDEEYAEECWKNHKARNDSIIVDTCQGQYKSTLVCPVCNKISITFDPFMYLSLPLPSVTNRTMTVTVQYGNGNGLPMPYTVTVSKHGCCRDLIQALGTACCLKSDESLLLAEVYDHKIYRYLESTLESLSSIKDDEYILAFRVPKKSGLKKLEIVHQSPEKKLLGSPLVTYLQEEPQTVADVCIAITSILSPLRKAHVSLSRNHNEENGSISGDNDEADNGHIDNTAGSNCASDVPFQLTVTDDRLSGKLIDDDYVKSSSFLRVTLHWTDNEHNLYDISYLEDLPEVCKSGFSAKKTRQEAVSLFSCLDAFLKEEPLGPDDMWFCPNCKEHRQASKKLDLWRLPEILVIHLKRFSYSRYFKNKLDTFVSFPTQNLDLGKYAKDKDASNVRYVYELYAISNHYGGLGGGHYSAFAKLIDEDRWYNFDDSHVSPVNESEIKTSAAYVLFYRRVKVEAKSEDRGSS</sequence>
<dbReference type="Gene3D" id="3.10.20.90">
    <property type="entry name" value="Phosphatidylinositol 3-kinase Catalytic Subunit, Chain A, domain 1"/>
    <property type="match status" value="1"/>
</dbReference>
<comment type="similarity">
    <text evidence="1 3">Belongs to the peptidase C19 family.</text>
</comment>
<evidence type="ECO:0000313" key="7">
    <source>
        <dbReference type="Proteomes" id="UP000813463"/>
    </source>
</evidence>
<evidence type="ECO:0000259" key="5">
    <source>
        <dbReference type="PROSITE" id="PS50235"/>
    </source>
</evidence>
<dbReference type="InterPro" id="IPR018200">
    <property type="entry name" value="USP_CS"/>
</dbReference>
<dbReference type="GeneID" id="110796052"/>
<dbReference type="InterPro" id="IPR038765">
    <property type="entry name" value="Papain-like_cys_pep_sf"/>
</dbReference>
<proteinExistence type="inferred from homology"/>
<organism evidence="7 8">
    <name type="scientific">Spinacia oleracea</name>
    <name type="common">Spinach</name>
    <dbReference type="NCBI Taxonomy" id="3562"/>
    <lineage>
        <taxon>Eukaryota</taxon>
        <taxon>Viridiplantae</taxon>
        <taxon>Streptophyta</taxon>
        <taxon>Embryophyta</taxon>
        <taxon>Tracheophyta</taxon>
        <taxon>Spermatophyta</taxon>
        <taxon>Magnoliopsida</taxon>
        <taxon>eudicotyledons</taxon>
        <taxon>Gunneridae</taxon>
        <taxon>Pentapetalae</taxon>
        <taxon>Caryophyllales</taxon>
        <taxon>Chenopodiaceae</taxon>
        <taxon>Chenopodioideae</taxon>
        <taxon>Anserineae</taxon>
        <taxon>Spinacia</taxon>
    </lineage>
</organism>
<dbReference type="Gene3D" id="3.30.2230.10">
    <property type="entry name" value="DUSP-like"/>
    <property type="match status" value="1"/>
</dbReference>
<dbReference type="RefSeq" id="XP_021856779.2">
    <property type="nucleotide sequence ID" value="XM_022001087.2"/>
</dbReference>
<dbReference type="SUPFAM" id="SSF143791">
    <property type="entry name" value="DUSP-like"/>
    <property type="match status" value="1"/>
</dbReference>
<evidence type="ECO:0000256" key="2">
    <source>
        <dbReference type="ARBA" id="ARBA00037450"/>
    </source>
</evidence>
<dbReference type="InterPro" id="IPR035927">
    <property type="entry name" value="DUSP-like_sf"/>
</dbReference>
<dbReference type="EC" id="3.4.19.12" evidence="3"/>
<feature type="domain" description="DUSP" evidence="6">
    <location>
        <begin position="18"/>
        <end position="139"/>
    </location>
</feature>
<feature type="region of interest" description="Disordered" evidence="4">
    <location>
        <begin position="640"/>
        <end position="665"/>
    </location>
</feature>
<dbReference type="Gene3D" id="3.90.70.10">
    <property type="entry name" value="Cysteine proteinases"/>
    <property type="match status" value="2"/>
</dbReference>
<dbReference type="Pfam" id="PF00443">
    <property type="entry name" value="UCH"/>
    <property type="match status" value="1"/>
</dbReference>
<reference evidence="7" key="1">
    <citation type="journal article" date="2021" name="Nat. Commun.">
        <title>Genomic analyses provide insights into spinach domestication and the genetic basis of agronomic traits.</title>
        <authorList>
            <person name="Cai X."/>
            <person name="Sun X."/>
            <person name="Xu C."/>
            <person name="Sun H."/>
            <person name="Wang X."/>
            <person name="Ge C."/>
            <person name="Zhang Z."/>
            <person name="Wang Q."/>
            <person name="Fei Z."/>
            <person name="Jiao C."/>
            <person name="Wang Q."/>
        </authorList>
    </citation>
    <scope>NUCLEOTIDE SEQUENCE [LARGE SCALE GENOMIC DNA]</scope>
    <source>
        <strain evidence="7">cv. Varoflay</strain>
    </source>
</reference>
<keyword evidence="3" id="KW-0833">Ubl conjugation pathway</keyword>
<dbReference type="InterPro" id="IPR001394">
    <property type="entry name" value="Peptidase_C19_UCH"/>
</dbReference>
<dbReference type="SMART" id="SM00695">
    <property type="entry name" value="DUSP"/>
    <property type="match status" value="1"/>
</dbReference>
<keyword evidence="3" id="KW-0645">Protease</keyword>
<reference evidence="8" key="2">
    <citation type="submission" date="2025-08" db="UniProtKB">
        <authorList>
            <consortium name="RefSeq"/>
        </authorList>
    </citation>
    <scope>IDENTIFICATION</scope>
    <source>
        <tissue evidence="8">Leaf</tissue>
    </source>
</reference>
<dbReference type="PANTHER" id="PTHR21646:SF46">
    <property type="entry name" value="UBIQUITIN CARBOXYL-TERMINAL HYDROLASE"/>
    <property type="match status" value="1"/>
</dbReference>
<protein>
    <recommendedName>
        <fullName evidence="3">Ubiquitin carboxyl-terminal hydrolase</fullName>
        <ecNumber evidence="3">3.4.19.12</ecNumber>
    </recommendedName>
</protein>
<comment type="catalytic activity">
    <reaction evidence="3">
        <text>Thiol-dependent hydrolysis of ester, thioester, amide, peptide and isopeptide bonds formed by the C-terminal Gly of ubiquitin (a 76-residue protein attached to proteins as an intracellular targeting signal).</text>
        <dbReference type="EC" id="3.4.19.12"/>
    </reaction>
</comment>
<dbReference type="InterPro" id="IPR050185">
    <property type="entry name" value="Ub_carboxyl-term_hydrolase"/>
</dbReference>
<evidence type="ECO:0000256" key="4">
    <source>
        <dbReference type="SAM" id="MobiDB-lite"/>
    </source>
</evidence>
<evidence type="ECO:0000259" key="6">
    <source>
        <dbReference type="PROSITE" id="PS51283"/>
    </source>
</evidence>
<dbReference type="PANTHER" id="PTHR21646">
    <property type="entry name" value="UBIQUITIN CARBOXYL-TERMINAL HYDROLASE"/>
    <property type="match status" value="1"/>
</dbReference>
<evidence type="ECO:0000256" key="3">
    <source>
        <dbReference type="RuleBase" id="RU366025"/>
    </source>
</evidence>
<keyword evidence="3" id="KW-0788">Thiol protease</keyword>
<dbReference type="Proteomes" id="UP000813463">
    <property type="component" value="Chromosome 6"/>
</dbReference>
<dbReference type="PROSITE" id="PS00973">
    <property type="entry name" value="USP_2"/>
    <property type="match status" value="1"/>
</dbReference>
<dbReference type="InterPro" id="IPR028889">
    <property type="entry name" value="USP"/>
</dbReference>
<dbReference type="PROSITE" id="PS51283">
    <property type="entry name" value="DUSP"/>
    <property type="match status" value="1"/>
</dbReference>
<feature type="domain" description="USP" evidence="5">
    <location>
        <begin position="313"/>
        <end position="887"/>
    </location>
</feature>
<feature type="compositionally biased region" description="Polar residues" evidence="4">
    <location>
        <begin position="9"/>
        <end position="20"/>
    </location>
</feature>
<gene>
    <name evidence="8" type="primary">LOC110796052</name>
</gene>
<name>A0A9R0K361_SPIOL</name>
<accession>A0A9R0K361</accession>
<dbReference type="InterPro" id="IPR006615">
    <property type="entry name" value="Pept_C19_DUSP"/>
</dbReference>
<keyword evidence="3" id="KW-0378">Hydrolase</keyword>
<dbReference type="PROSITE" id="PS00972">
    <property type="entry name" value="USP_1"/>
    <property type="match status" value="1"/>
</dbReference>
<evidence type="ECO:0000313" key="8">
    <source>
        <dbReference type="RefSeq" id="XP_021856779.2"/>
    </source>
</evidence>
<dbReference type="Pfam" id="PF06337">
    <property type="entry name" value="DUSP"/>
    <property type="match status" value="1"/>
</dbReference>
<dbReference type="PROSITE" id="PS50235">
    <property type="entry name" value="USP_3"/>
    <property type="match status" value="1"/>
</dbReference>
<comment type="function">
    <text evidence="2 3">Recognizes and hydrolyzes the peptide bond at the C-terminal Gly of ubiquitin. Involved in the processing of poly-ubiquitin precursors as well as that of ubiquitinated proteins.</text>
</comment>
<dbReference type="SUPFAM" id="SSF54001">
    <property type="entry name" value="Cysteine proteinases"/>
    <property type="match status" value="1"/>
</dbReference>
<evidence type="ECO:0000256" key="1">
    <source>
        <dbReference type="ARBA" id="ARBA00009085"/>
    </source>
</evidence>
<feature type="region of interest" description="Disordered" evidence="4">
    <location>
        <begin position="1"/>
        <end position="20"/>
    </location>
</feature>
<keyword evidence="7" id="KW-1185">Reference proteome</keyword>
<dbReference type="CDD" id="cd02674">
    <property type="entry name" value="Peptidase_C19R"/>
    <property type="match status" value="1"/>
</dbReference>
<feature type="region of interest" description="Disordered" evidence="4">
    <location>
        <begin position="288"/>
        <end position="309"/>
    </location>
</feature>